<sequence length="289" mass="30726">MTTALLADLVDDAGLFPPTSLPMRDALARHLADADAGSPVLTHRFLCPTSRLDDLRRHLPDRPLRLGLIVDGPGEPDLTGLPGVTVDTVEVRLPSGPVPPQRNHPDAPAEPEGLASASARRLAPWLPEGARLFVEVTPDALPMWTEPGVGLKVRCGGLEPKAFPSAHLLGHFIRYCARHGVPFKATAGLHHAVRHPDPSFGVYRHGFLNLLLATCAAVEDRDPVPVLELGDPAQLVRLARAVSPPEARRARALFVCYGSCNTAAPLDDLAELGLIDRPAAAGAGAERTA</sequence>
<name>A0A840PR27_9ACTN</name>
<evidence type="ECO:0000313" key="3">
    <source>
        <dbReference type="Proteomes" id="UP000578449"/>
    </source>
</evidence>
<proteinExistence type="predicted"/>
<comment type="caution">
    <text evidence="2">The sequence shown here is derived from an EMBL/GenBank/DDBJ whole genome shotgun (WGS) entry which is preliminary data.</text>
</comment>
<gene>
    <name evidence="2" type="ORF">HNP84_009310</name>
</gene>
<dbReference type="AlphaFoldDB" id="A0A840PR27"/>
<accession>A0A840PR27</accession>
<feature type="region of interest" description="Disordered" evidence="1">
    <location>
        <begin position="93"/>
        <end position="116"/>
    </location>
</feature>
<protein>
    <submittedName>
        <fullName evidence="2">Uncharacterized protein</fullName>
    </submittedName>
</protein>
<dbReference type="Proteomes" id="UP000578449">
    <property type="component" value="Unassembled WGS sequence"/>
</dbReference>
<reference evidence="2 3" key="1">
    <citation type="submission" date="2020-08" db="EMBL/GenBank/DDBJ databases">
        <title>Genomic Encyclopedia of Type Strains, Phase IV (KMG-IV): sequencing the most valuable type-strain genomes for metagenomic binning, comparative biology and taxonomic classification.</title>
        <authorList>
            <person name="Goeker M."/>
        </authorList>
    </citation>
    <scope>NUCLEOTIDE SEQUENCE [LARGE SCALE GENOMIC DNA]</scope>
    <source>
        <strain evidence="2 3">DSM 45615</strain>
    </source>
</reference>
<evidence type="ECO:0000256" key="1">
    <source>
        <dbReference type="SAM" id="MobiDB-lite"/>
    </source>
</evidence>
<dbReference type="EMBL" id="JACHGN010000030">
    <property type="protein sequence ID" value="MBB5139547.1"/>
    <property type="molecule type" value="Genomic_DNA"/>
</dbReference>
<organism evidence="2 3">
    <name type="scientific">Thermocatellispora tengchongensis</name>
    <dbReference type="NCBI Taxonomy" id="1073253"/>
    <lineage>
        <taxon>Bacteria</taxon>
        <taxon>Bacillati</taxon>
        <taxon>Actinomycetota</taxon>
        <taxon>Actinomycetes</taxon>
        <taxon>Streptosporangiales</taxon>
        <taxon>Streptosporangiaceae</taxon>
        <taxon>Thermocatellispora</taxon>
    </lineage>
</organism>
<keyword evidence="3" id="KW-1185">Reference proteome</keyword>
<evidence type="ECO:0000313" key="2">
    <source>
        <dbReference type="EMBL" id="MBB5139547.1"/>
    </source>
</evidence>
<dbReference type="RefSeq" id="WP_185056371.1">
    <property type="nucleotide sequence ID" value="NZ_BAABIX010000032.1"/>
</dbReference>